<dbReference type="GO" id="GO:0010265">
    <property type="term" value="P:SCF complex assembly"/>
    <property type="evidence" value="ECO:0007669"/>
    <property type="project" value="InterPro"/>
</dbReference>
<evidence type="ECO:0000256" key="3">
    <source>
        <dbReference type="ARBA" id="ARBA00022786"/>
    </source>
</evidence>
<comment type="similarity">
    <text evidence="1">Belongs to the CAND family.</text>
</comment>
<dbReference type="SUPFAM" id="SSF48371">
    <property type="entry name" value="ARM repeat"/>
    <property type="match status" value="1"/>
</dbReference>
<keyword evidence="3" id="KW-0833">Ubl conjugation pathway</keyword>
<name>A0A914UPS1_9BILA</name>
<feature type="repeat" description="HEAT" evidence="4">
    <location>
        <begin position="46"/>
        <end position="83"/>
    </location>
</feature>
<dbReference type="InterPro" id="IPR039852">
    <property type="entry name" value="CAND1/CAND2"/>
</dbReference>
<dbReference type="AlphaFoldDB" id="A0A914UPS1"/>
<dbReference type="InterPro" id="IPR021133">
    <property type="entry name" value="HEAT_type_2"/>
</dbReference>
<protein>
    <submittedName>
        <fullName evidence="8">TATA-binding protein interacting (TIP20) domain-containing protein</fullName>
    </submittedName>
</protein>
<evidence type="ECO:0000313" key="7">
    <source>
        <dbReference type="Proteomes" id="UP000887566"/>
    </source>
</evidence>
<sequence length="1263" mass="139385">MAYQIAGLLEKMTSADKDYRFMATNDLMGELQKDSIKLDDDSERKVVKMLLRLLEDKNGEVQNLAVKCLGPLVNKVKEAQVETIVDTLCANMTSDHEQLRDVSSIALKTVISELPAASQPLTLNVTRRVTPKLTAAVGDSSSTDVSVRLEVLDILSDILLRYGGMLAAFHQSIEEVLLPQLASDRLAVRKRAIGALSNLVAVCNNTLFTKTMGFLIDELKANRTLSTTRTYVAAVAAIARSAGHRFSEYLPKVMPLLIAFCRADDDELRESSLQAFESFIYRCPKDMTVFMNDVVSLCADFIAHDPNYNYDEDGDDADAHNGAMETDDGDDDQDDADEYSDDDDMSWKVRRTAAKCLEALIASRRDQLAELYRRVGPLLIGRFKEREENVKSDIFHAYVALLRQTKLMLPAAVARGCEVDECGRPVALNRQRSMSSDQNQVVSLLEQQVPSLVKAVNKQLGEKSLKTRQCCFALLSELLRALPGALSNQLHLLIPGVQAAMSDRLSNSNMKIDTLSFLNSALNSHEPEVIHPLMPTLVPLVTTCVQDSFYKVSAEALTVTQALIRVLRPAQAASCTIDFTPHVMAIYAAVSSKLRTADIDQEVKEKAIAATGLLIATFGDYLSDELGACLPILLDRLRNEMTRLTTVKALTTVVNSPLKINLSPILSDVLPLLAEFLRKNQRALKIATLNLLDALVVKYTHGGLDGEAMGRVMQETPPLVNELDLQISQLALRLVSGVFDRLPKVATSSLNQLLGQLVALTQSPLLQGTTLNAALEMLDNLCRASVPGKPSFEQLLDQLTGPVYSKTALHKQAYLSIAKCAATVAAASGDDEKANELATKLATQLKSADTPDGVRLFSLLTLGELGRRCKHVYEGRSAVQPEKLIVDAFQSTSEELKTAASYSLGGLAVGNLEKFLPFLLKEIDTQPKRQYLLLHALKEVIGSESVDARAIEIFKPRIGDIWKVLMEHASCTEEGTRNVVAECIGKLCLMDPPALLPKLKGYLMSDEPRVRATVVTAVKFMVVDQPQPIDDLLQQCIGEFLQTLTDADLSVRRVALVAFNSAAHNKPKLVRDLLDILMPSLYAETKVRKELVREVEMGPFKHTVDDGLDLRKAAFECMYTLLETCLERLDVFEFMTHVEDGLKDHHDIKLLTYLMVGRLSALCPAQVLQRMDKLVEPLKSTCNAKVKANAVKQEYEKLEELKRSALRAVLSLQRIADSDKHQQLTDLITMIKCSPELQALYQAVERDAASRSFGVADVAMETD</sequence>
<dbReference type="Proteomes" id="UP000887566">
    <property type="component" value="Unplaced"/>
</dbReference>
<organism evidence="7 8">
    <name type="scientific">Plectus sambesii</name>
    <dbReference type="NCBI Taxonomy" id="2011161"/>
    <lineage>
        <taxon>Eukaryota</taxon>
        <taxon>Metazoa</taxon>
        <taxon>Ecdysozoa</taxon>
        <taxon>Nematoda</taxon>
        <taxon>Chromadorea</taxon>
        <taxon>Plectida</taxon>
        <taxon>Plectina</taxon>
        <taxon>Plectoidea</taxon>
        <taxon>Plectidae</taxon>
        <taxon>Plectus</taxon>
    </lineage>
</organism>
<feature type="compositionally biased region" description="Acidic residues" evidence="5">
    <location>
        <begin position="325"/>
        <end position="343"/>
    </location>
</feature>
<dbReference type="InterPro" id="IPR013932">
    <property type="entry name" value="TATA-bd_TIP120"/>
</dbReference>
<evidence type="ECO:0000259" key="6">
    <source>
        <dbReference type="Pfam" id="PF08623"/>
    </source>
</evidence>
<evidence type="ECO:0000256" key="4">
    <source>
        <dbReference type="PROSITE-ProRule" id="PRU00103"/>
    </source>
</evidence>
<evidence type="ECO:0000313" key="8">
    <source>
        <dbReference type="WBParaSite" id="PSAMB.scaffold1155size35176.g11421.t1"/>
    </source>
</evidence>
<dbReference type="Pfam" id="PF25782">
    <property type="entry name" value="TPR_CAND1"/>
    <property type="match status" value="1"/>
</dbReference>
<dbReference type="PANTHER" id="PTHR12696">
    <property type="entry name" value="TIP120"/>
    <property type="match status" value="1"/>
</dbReference>
<reference evidence="8" key="1">
    <citation type="submission" date="2022-11" db="UniProtKB">
        <authorList>
            <consortium name="WormBaseParasite"/>
        </authorList>
    </citation>
    <scope>IDENTIFICATION</scope>
</reference>
<dbReference type="InterPro" id="IPR011989">
    <property type="entry name" value="ARM-like"/>
</dbReference>
<accession>A0A914UPS1</accession>
<dbReference type="Pfam" id="PF08623">
    <property type="entry name" value="TIP120"/>
    <property type="match status" value="1"/>
</dbReference>
<keyword evidence="7" id="KW-1185">Reference proteome</keyword>
<dbReference type="InterPro" id="IPR016024">
    <property type="entry name" value="ARM-type_fold"/>
</dbReference>
<feature type="region of interest" description="Disordered" evidence="5">
    <location>
        <begin position="312"/>
        <end position="343"/>
    </location>
</feature>
<dbReference type="PROSITE" id="PS50077">
    <property type="entry name" value="HEAT_REPEAT"/>
    <property type="match status" value="1"/>
</dbReference>
<keyword evidence="2" id="KW-0677">Repeat</keyword>
<dbReference type="WBParaSite" id="PSAMB.scaffold1155size35176.g11421.t1">
    <property type="protein sequence ID" value="PSAMB.scaffold1155size35176.g11421.t1"/>
    <property type="gene ID" value="PSAMB.scaffold1155size35176.g11421"/>
</dbReference>
<evidence type="ECO:0000256" key="5">
    <source>
        <dbReference type="SAM" id="MobiDB-lite"/>
    </source>
</evidence>
<dbReference type="Gene3D" id="1.25.10.10">
    <property type="entry name" value="Leucine-rich Repeat Variant"/>
    <property type="match status" value="1"/>
</dbReference>
<evidence type="ECO:0000256" key="1">
    <source>
        <dbReference type="ARBA" id="ARBA00007657"/>
    </source>
</evidence>
<evidence type="ECO:0000256" key="2">
    <source>
        <dbReference type="ARBA" id="ARBA00022737"/>
    </source>
</evidence>
<proteinExistence type="inferred from homology"/>
<feature type="domain" description="TATA-binding protein interacting (TIP20)" evidence="6">
    <location>
        <begin position="1069"/>
        <end position="1230"/>
    </location>
</feature>